<organism evidence="1 2">
    <name type="scientific">Chitinophaga skermanii</name>
    <dbReference type="NCBI Taxonomy" id="331697"/>
    <lineage>
        <taxon>Bacteria</taxon>
        <taxon>Pseudomonadati</taxon>
        <taxon>Bacteroidota</taxon>
        <taxon>Chitinophagia</taxon>
        <taxon>Chitinophagales</taxon>
        <taxon>Chitinophagaceae</taxon>
        <taxon>Chitinophaga</taxon>
    </lineage>
</organism>
<accession>A0A327QIT4</accession>
<dbReference type="AlphaFoldDB" id="A0A327QIT4"/>
<proteinExistence type="predicted"/>
<keyword evidence="2" id="KW-1185">Reference proteome</keyword>
<comment type="caution">
    <text evidence="1">The sequence shown here is derived from an EMBL/GenBank/DDBJ whole genome shotgun (WGS) entry which is preliminary data.</text>
</comment>
<gene>
    <name evidence="1" type="ORF">LX64_03049</name>
</gene>
<evidence type="ECO:0000313" key="2">
    <source>
        <dbReference type="Proteomes" id="UP000249547"/>
    </source>
</evidence>
<dbReference type="Proteomes" id="UP000249547">
    <property type="component" value="Unassembled WGS sequence"/>
</dbReference>
<dbReference type="EMBL" id="QLLL01000005">
    <property type="protein sequence ID" value="RAJ04171.1"/>
    <property type="molecule type" value="Genomic_DNA"/>
</dbReference>
<sequence>MEANIQYPATGFVFKISTFLQLKNSRLRAIFLSVRLPRDSAWVLGQELLPTAGLFLRSRSFSRSHFRSRA</sequence>
<evidence type="ECO:0000313" key="1">
    <source>
        <dbReference type="EMBL" id="RAJ04171.1"/>
    </source>
</evidence>
<reference evidence="1 2" key="1">
    <citation type="submission" date="2018-06" db="EMBL/GenBank/DDBJ databases">
        <title>Genomic Encyclopedia of Archaeal and Bacterial Type Strains, Phase II (KMG-II): from individual species to whole genera.</title>
        <authorList>
            <person name="Goeker M."/>
        </authorList>
    </citation>
    <scope>NUCLEOTIDE SEQUENCE [LARGE SCALE GENOMIC DNA]</scope>
    <source>
        <strain evidence="1 2">DSM 23857</strain>
    </source>
</reference>
<protein>
    <submittedName>
        <fullName evidence="1">Uncharacterized protein</fullName>
    </submittedName>
</protein>
<name>A0A327QIT4_9BACT</name>